<keyword evidence="1" id="KW-0472">Membrane</keyword>
<accession>A0AAQ3MMN0</accession>
<sequence length="141" mass="15921">MTWRTLATCLKVKTVFSWKRNKAFGFFKPTHHFLSLITFSFSLWRDSISELLIGNFESQLCEEVLEGESFHGFAILGFVGLFGEAAFGLSFVFVVRRFFASLAAVSIHALFAAFDDVFLSFSGRFDLLQGLFNCNVIYSAV</sequence>
<evidence type="ECO:0000256" key="1">
    <source>
        <dbReference type="SAM" id="Phobius"/>
    </source>
</evidence>
<keyword evidence="1" id="KW-0812">Transmembrane</keyword>
<proteinExistence type="predicted"/>
<reference evidence="2 3" key="1">
    <citation type="journal article" date="2023" name="Life. Sci Alliance">
        <title>Evolutionary insights into 3D genome organization and epigenetic landscape of Vigna mungo.</title>
        <authorList>
            <person name="Junaid A."/>
            <person name="Singh B."/>
            <person name="Bhatia S."/>
        </authorList>
    </citation>
    <scope>NUCLEOTIDE SEQUENCE [LARGE SCALE GENOMIC DNA]</scope>
    <source>
        <strain evidence="2">Urdbean</strain>
    </source>
</reference>
<organism evidence="2 3">
    <name type="scientific">Vigna mungo</name>
    <name type="common">Black gram</name>
    <name type="synonym">Phaseolus mungo</name>
    <dbReference type="NCBI Taxonomy" id="3915"/>
    <lineage>
        <taxon>Eukaryota</taxon>
        <taxon>Viridiplantae</taxon>
        <taxon>Streptophyta</taxon>
        <taxon>Embryophyta</taxon>
        <taxon>Tracheophyta</taxon>
        <taxon>Spermatophyta</taxon>
        <taxon>Magnoliopsida</taxon>
        <taxon>eudicotyledons</taxon>
        <taxon>Gunneridae</taxon>
        <taxon>Pentapetalae</taxon>
        <taxon>rosids</taxon>
        <taxon>fabids</taxon>
        <taxon>Fabales</taxon>
        <taxon>Fabaceae</taxon>
        <taxon>Papilionoideae</taxon>
        <taxon>50 kb inversion clade</taxon>
        <taxon>NPAAA clade</taxon>
        <taxon>indigoferoid/millettioid clade</taxon>
        <taxon>Phaseoleae</taxon>
        <taxon>Vigna</taxon>
    </lineage>
</organism>
<gene>
    <name evidence="2" type="ORF">V8G54_033139</name>
</gene>
<name>A0AAQ3MMN0_VIGMU</name>
<keyword evidence="1" id="KW-1133">Transmembrane helix</keyword>
<dbReference type="Proteomes" id="UP001374535">
    <property type="component" value="Chromosome 10"/>
</dbReference>
<keyword evidence="3" id="KW-1185">Reference proteome</keyword>
<evidence type="ECO:0000313" key="2">
    <source>
        <dbReference type="EMBL" id="WVY94051.1"/>
    </source>
</evidence>
<dbReference type="AlphaFoldDB" id="A0AAQ3MMN0"/>
<dbReference type="EMBL" id="CP144691">
    <property type="protein sequence ID" value="WVY94051.1"/>
    <property type="molecule type" value="Genomic_DNA"/>
</dbReference>
<protein>
    <submittedName>
        <fullName evidence="2">Uncharacterized protein</fullName>
    </submittedName>
</protein>
<evidence type="ECO:0000313" key="3">
    <source>
        <dbReference type="Proteomes" id="UP001374535"/>
    </source>
</evidence>
<feature type="transmembrane region" description="Helical" evidence="1">
    <location>
        <begin position="73"/>
        <end position="95"/>
    </location>
</feature>